<organism evidence="6 7">
    <name type="scientific">Peptococcus niger</name>
    <dbReference type="NCBI Taxonomy" id="2741"/>
    <lineage>
        <taxon>Bacteria</taxon>
        <taxon>Bacillati</taxon>
        <taxon>Bacillota</taxon>
        <taxon>Clostridia</taxon>
        <taxon>Eubacteriales</taxon>
        <taxon>Peptococcaceae</taxon>
        <taxon>Peptococcus</taxon>
    </lineage>
</organism>
<dbReference type="PROSITE" id="PS51272">
    <property type="entry name" value="SLH"/>
    <property type="match status" value="2"/>
</dbReference>
<proteinExistence type="predicted"/>
<feature type="signal peptide" evidence="4">
    <location>
        <begin position="1"/>
        <end position="23"/>
    </location>
</feature>
<dbReference type="SMART" id="SM00900">
    <property type="entry name" value="FMN_bind"/>
    <property type="match status" value="2"/>
</dbReference>
<dbReference type="STRING" id="2741.SAMN04489866_10727"/>
<evidence type="ECO:0000256" key="2">
    <source>
        <dbReference type="SAM" id="Coils"/>
    </source>
</evidence>
<sequence length="1315" mass="145669">MKNKKLCAGVLAASLIVSSTPFSTLNGELQAAEAPIVQMAHKDLKGHKYEALLERWIADGKLIGDDHGQINPDQPITRAELAAFINRVKGFQETTDISRFKDVPKDAWYATEVARAVKAGYLVGMGQDTFAPEGKVTAEQAVAVALRLSDLPRQTSKDIELPANLTVAPWAKDAFKEAIARGIFSTKDLQASLSSPSKRAENILWLDRSLNKNPVLSVPGSYKLGEVNNVEVQSLGVTIKDTTIAGQLTITAAPGEKGKVVTLENVKVNKPIIAPKDIDVIQDGKKAKTQEGSKDNVIIGGSSSSSSGGNGSSKKTQAESYNELPRIMDWLLNRPITNTELEKTFKAFPKGAKIIAPKTHQFTKSGTQKVTVTIEFPDKSTKQQDVTLNVKEKLDDYSGLTVKPIEAIKALDNDRGYVDGVYEGFALGYQKNLYVKVTVQNGKIVAVDKAGDGQIDDGGDYERRGFENVIKTIIDKQDPQSVAAQLNTKIDVTQAMYAFAAEKGHSDEAYKEAMKRFFSTEENAPRGIENIYRSQITAYDAIGKKVLHQLKAAKYDRVDVASGATWTGHGTANAIIDALNKANPKNNILGLEIKGDRVKFDRYAGKDKATGYDAGDPFNFSDYTIVFKKRGGQTETIKGADFAKNNIRVEQKENGKEIPDGMPLTEENIGHPLVEGLELNIVHKDSGVKKELLVLVNVAQKLKQKEFQYRIAGTDEWKNLYTPKPGFDRFKFTMPVPESTFKKIANQKIEVRVILEDKKGQQYILQGKPDQAFQVPSTPEETVSVNYGKDALQGGQKEKFDFYDVYTYMFKEISDNPGESGQLSEAQTALKNEIEKVKGWFASAKFMQVEFDKDKGGPLQEALTKAENGLKSGELSNNELKAEKEALIQAEKDFEAKMRAGIEDTLDVLTDGASQVDNEFIKEELDSLTEELSNLKQSESFSPANIQLAFYKSEKLFHRLDILEELPEAQELHKTRPGNKRLKDAIEAAKKGIEDSRMNNANLKAIYKELVDAMAEAKTQKPGKLANGEYSSINSVVILNDQDTLVQLPAEIQDRTVTKAVLKKGEEVIAEDKYVLDFAKRTLALKHLTASDAGKYTLLLQSDEYEDLELPFELRTGKTIQYTFKGLAHVKRIDKNDKTDERLKPARERGEKLDKTWTGATSYYLVATVTFNDKHEVEKFELNPAIAKEGVDPQNSAGSATLEQVDELTYTMEDGGEFSSGPIKDYGPIFIKNQDYWNNMIYGNPEEDPRTESFLEVIKRKGIKSKADFEGLQTLYDNANRNDKNIDAVSGATISSNAAKEAILDAFSQFEAQFK</sequence>
<feature type="domain" description="SLH" evidence="5">
    <location>
        <begin position="96"/>
        <end position="159"/>
    </location>
</feature>
<evidence type="ECO:0000313" key="7">
    <source>
        <dbReference type="Proteomes" id="UP000198995"/>
    </source>
</evidence>
<keyword evidence="7" id="KW-1185">Reference proteome</keyword>
<dbReference type="InterPro" id="IPR007329">
    <property type="entry name" value="FMN-bd"/>
</dbReference>
<dbReference type="GO" id="GO:0010181">
    <property type="term" value="F:FMN binding"/>
    <property type="evidence" value="ECO:0007669"/>
    <property type="project" value="InterPro"/>
</dbReference>
<feature type="coiled-coil region" evidence="2">
    <location>
        <begin position="979"/>
        <end position="1020"/>
    </location>
</feature>
<feature type="coiled-coil region" evidence="2">
    <location>
        <begin position="870"/>
        <end position="938"/>
    </location>
</feature>
<evidence type="ECO:0000256" key="3">
    <source>
        <dbReference type="SAM" id="MobiDB-lite"/>
    </source>
</evidence>
<dbReference type="OrthoDB" id="900053at2"/>
<feature type="chain" id="PRO_5038727270" evidence="4">
    <location>
        <begin position="24"/>
        <end position="1315"/>
    </location>
</feature>
<feature type="compositionally biased region" description="Basic and acidic residues" evidence="3">
    <location>
        <begin position="285"/>
        <end position="294"/>
    </location>
</feature>
<dbReference type="Gene3D" id="3.90.1010.20">
    <property type="match status" value="2"/>
</dbReference>
<reference evidence="6 7" key="1">
    <citation type="submission" date="2016-10" db="EMBL/GenBank/DDBJ databases">
        <authorList>
            <person name="de Groot N.N."/>
        </authorList>
    </citation>
    <scope>NUCLEOTIDE SEQUENCE [LARGE SCALE GENOMIC DNA]</scope>
    <source>
        <strain evidence="6 7">DSM 20475</strain>
    </source>
</reference>
<keyword evidence="4" id="KW-0732">Signal</keyword>
<dbReference type="Pfam" id="PF00395">
    <property type="entry name" value="SLH"/>
    <property type="match status" value="1"/>
</dbReference>
<dbReference type="EMBL" id="FNAF01000007">
    <property type="protein sequence ID" value="SDD79299.1"/>
    <property type="molecule type" value="Genomic_DNA"/>
</dbReference>
<dbReference type="GO" id="GO:0016020">
    <property type="term" value="C:membrane"/>
    <property type="evidence" value="ECO:0007669"/>
    <property type="project" value="InterPro"/>
</dbReference>
<evidence type="ECO:0000259" key="5">
    <source>
        <dbReference type="PROSITE" id="PS51272"/>
    </source>
</evidence>
<dbReference type="Pfam" id="PF08428">
    <property type="entry name" value="Rib"/>
    <property type="match status" value="1"/>
</dbReference>
<keyword evidence="2" id="KW-0175">Coiled coil</keyword>
<evidence type="ECO:0000313" key="6">
    <source>
        <dbReference type="EMBL" id="SDD79299.1"/>
    </source>
</evidence>
<name>A0A1G6XM31_PEPNI</name>
<dbReference type="Proteomes" id="UP000198995">
    <property type="component" value="Unassembled WGS sequence"/>
</dbReference>
<feature type="region of interest" description="Disordered" evidence="3">
    <location>
        <begin position="285"/>
        <end position="319"/>
    </location>
</feature>
<dbReference type="Pfam" id="PF04205">
    <property type="entry name" value="FMN_bind"/>
    <property type="match status" value="1"/>
</dbReference>
<dbReference type="RefSeq" id="WP_159428018.1">
    <property type="nucleotide sequence ID" value="NZ_FNAF01000007.1"/>
</dbReference>
<keyword evidence="1" id="KW-0677">Repeat</keyword>
<dbReference type="InterPro" id="IPR059115">
    <property type="entry name" value="Rib"/>
</dbReference>
<dbReference type="InterPro" id="IPR001119">
    <property type="entry name" value="SLH_dom"/>
</dbReference>
<evidence type="ECO:0000256" key="1">
    <source>
        <dbReference type="ARBA" id="ARBA00022737"/>
    </source>
</evidence>
<protein>
    <submittedName>
        <fullName evidence="6">FMN-binding domain-containing protein</fullName>
    </submittedName>
</protein>
<feature type="domain" description="SLH" evidence="5">
    <location>
        <begin position="36"/>
        <end position="95"/>
    </location>
</feature>
<gene>
    <name evidence="6" type="ORF">SAMN04489866_10727</name>
</gene>
<evidence type="ECO:0000256" key="4">
    <source>
        <dbReference type="SAM" id="SignalP"/>
    </source>
</evidence>
<accession>A0A1G6XM31</accession>